<keyword evidence="4 11" id="KW-0808">Transferase</keyword>
<comment type="similarity">
    <text evidence="2">Belongs to the bacterial sugar transferase family.</text>
</comment>
<gene>
    <name evidence="11" type="ORF">CPY51_04440</name>
</gene>
<evidence type="ECO:0000256" key="7">
    <source>
        <dbReference type="ARBA" id="ARBA00023136"/>
    </source>
</evidence>
<keyword evidence="5 9" id="KW-0812">Transmembrane</keyword>
<evidence type="ECO:0000256" key="1">
    <source>
        <dbReference type="ARBA" id="ARBA00004236"/>
    </source>
</evidence>
<evidence type="ECO:0000256" key="3">
    <source>
        <dbReference type="ARBA" id="ARBA00022475"/>
    </source>
</evidence>
<dbReference type="PANTHER" id="PTHR30576:SF4">
    <property type="entry name" value="UNDECAPRENYL-PHOSPHATE GALACTOSE PHOSPHOTRANSFERASE"/>
    <property type="match status" value="1"/>
</dbReference>
<dbReference type="Pfam" id="PF02397">
    <property type="entry name" value="Bac_transf"/>
    <property type="match status" value="1"/>
</dbReference>
<evidence type="ECO:0000313" key="12">
    <source>
        <dbReference type="Proteomes" id="UP000248925"/>
    </source>
</evidence>
<proteinExistence type="inferred from homology"/>
<evidence type="ECO:0000256" key="2">
    <source>
        <dbReference type="ARBA" id="ARBA00006464"/>
    </source>
</evidence>
<evidence type="ECO:0000256" key="6">
    <source>
        <dbReference type="ARBA" id="ARBA00022989"/>
    </source>
</evidence>
<dbReference type="EMBL" id="PCDP01000003">
    <property type="protein sequence ID" value="PZM16238.1"/>
    <property type="molecule type" value="Genomic_DNA"/>
</dbReference>
<dbReference type="Proteomes" id="UP000248925">
    <property type="component" value="Unassembled WGS sequence"/>
</dbReference>
<organism evidence="11 12">
    <name type="scientific">Rhizobium tubonense</name>
    <dbReference type="NCBI Taxonomy" id="484088"/>
    <lineage>
        <taxon>Bacteria</taxon>
        <taxon>Pseudomonadati</taxon>
        <taxon>Pseudomonadota</taxon>
        <taxon>Alphaproteobacteria</taxon>
        <taxon>Hyphomicrobiales</taxon>
        <taxon>Rhizobiaceae</taxon>
        <taxon>Rhizobium/Agrobacterium group</taxon>
        <taxon>Rhizobium</taxon>
    </lineage>
</organism>
<keyword evidence="7 9" id="KW-0472">Membrane</keyword>
<evidence type="ECO:0000256" key="4">
    <source>
        <dbReference type="ARBA" id="ARBA00022679"/>
    </source>
</evidence>
<keyword evidence="8" id="KW-0270">Exopolysaccharide synthesis</keyword>
<feature type="domain" description="Bacterial sugar transferase" evidence="10">
    <location>
        <begin position="28"/>
        <end position="219"/>
    </location>
</feature>
<dbReference type="OrthoDB" id="9808602at2"/>
<evidence type="ECO:0000256" key="8">
    <source>
        <dbReference type="ARBA" id="ARBA00023169"/>
    </source>
</evidence>
<keyword evidence="12" id="KW-1185">Reference proteome</keyword>
<evidence type="ECO:0000259" key="10">
    <source>
        <dbReference type="Pfam" id="PF02397"/>
    </source>
</evidence>
<dbReference type="InterPro" id="IPR003362">
    <property type="entry name" value="Bact_transf"/>
</dbReference>
<dbReference type="GO" id="GO:0000271">
    <property type="term" value="P:polysaccharide biosynthetic process"/>
    <property type="evidence" value="ECO:0007669"/>
    <property type="project" value="UniProtKB-KW"/>
</dbReference>
<dbReference type="PANTHER" id="PTHR30576">
    <property type="entry name" value="COLANIC BIOSYNTHESIS UDP-GLUCOSE LIPID CARRIER TRANSFERASE"/>
    <property type="match status" value="1"/>
</dbReference>
<evidence type="ECO:0000256" key="5">
    <source>
        <dbReference type="ARBA" id="ARBA00022692"/>
    </source>
</evidence>
<dbReference type="AlphaFoldDB" id="A0A2W4CZS3"/>
<evidence type="ECO:0000256" key="9">
    <source>
        <dbReference type="SAM" id="Phobius"/>
    </source>
</evidence>
<dbReference type="RefSeq" id="WP_111158841.1">
    <property type="nucleotide sequence ID" value="NZ_PCDP01000003.1"/>
</dbReference>
<sequence length="229" mass="26557">MLSAFRGIAQEEQDAAEPLVSVRHNRSKRLFDIVFAGAALLFLSPALLLIALALLIVDGRPLIYRHTRIGHGGRQFRCLKFRSMRKDGDKRLAELFAREPEREQEWLAVRKLNNDPRVHTLGKFLRMTSADELPQLINVLRGEMSIVGPRPIVHEELERYGPHVHYYLSMTPGVTGLWQVERRCNTSYEQRVQFDVDYYHTRSFSTDMHILWKTVGVVLLARNEKHLTK</sequence>
<reference evidence="11 12" key="1">
    <citation type="journal article" date="2018" name="Sci. Rep.">
        <title>Rhizobium tumorigenes sp. nov., a novel plant tumorigenic bacterium isolated from cane gall tumors on thornless blackberry.</title>
        <authorList>
            <person name="Kuzmanovi N."/>
            <person name="Smalla K."/>
            <person name="Gronow S."/>
            <person name="PuBawska J."/>
        </authorList>
    </citation>
    <scope>NUCLEOTIDE SEQUENCE [LARGE SCALE GENOMIC DNA]</scope>
    <source>
        <strain evidence="11 12">CCBAU 85046</strain>
    </source>
</reference>
<dbReference type="GO" id="GO:0016780">
    <property type="term" value="F:phosphotransferase activity, for other substituted phosphate groups"/>
    <property type="evidence" value="ECO:0007669"/>
    <property type="project" value="TreeGrafter"/>
</dbReference>
<comment type="subcellular location">
    <subcellularLocation>
        <location evidence="1">Cell membrane</location>
    </subcellularLocation>
</comment>
<feature type="transmembrane region" description="Helical" evidence="9">
    <location>
        <begin position="33"/>
        <end position="57"/>
    </location>
</feature>
<accession>A0A2W4CZS3</accession>
<dbReference type="GO" id="GO:0005886">
    <property type="term" value="C:plasma membrane"/>
    <property type="evidence" value="ECO:0007669"/>
    <property type="project" value="UniProtKB-SubCell"/>
</dbReference>
<comment type="caution">
    <text evidence="11">The sequence shown here is derived from an EMBL/GenBank/DDBJ whole genome shotgun (WGS) entry which is preliminary data.</text>
</comment>
<evidence type="ECO:0000313" key="11">
    <source>
        <dbReference type="EMBL" id="PZM16238.1"/>
    </source>
</evidence>
<keyword evidence="3" id="KW-1003">Cell membrane</keyword>
<keyword evidence="6 9" id="KW-1133">Transmembrane helix</keyword>
<name>A0A2W4CZS3_9HYPH</name>
<protein>
    <submittedName>
        <fullName evidence="11">Sugar transferase</fullName>
    </submittedName>
</protein>